<evidence type="ECO:0000256" key="2">
    <source>
        <dbReference type="ARBA" id="ARBA00022574"/>
    </source>
</evidence>
<dbReference type="CDD" id="cd00200">
    <property type="entry name" value="WD40"/>
    <property type="match status" value="1"/>
</dbReference>
<gene>
    <name evidence="6" type="ORF">RDWZM_005750</name>
</gene>
<dbReference type="AlphaFoldDB" id="A0A9Q0RL47"/>
<comment type="caution">
    <text evidence="6">The sequence shown here is derived from an EMBL/GenBank/DDBJ whole genome shotgun (WGS) entry which is preliminary data.</text>
</comment>
<proteinExistence type="inferred from homology"/>
<keyword evidence="2 4" id="KW-0853">WD repeat</keyword>
<organism evidence="6 7">
    <name type="scientific">Blomia tropicalis</name>
    <name type="common">Mite</name>
    <dbReference type="NCBI Taxonomy" id="40697"/>
    <lineage>
        <taxon>Eukaryota</taxon>
        <taxon>Metazoa</taxon>
        <taxon>Ecdysozoa</taxon>
        <taxon>Arthropoda</taxon>
        <taxon>Chelicerata</taxon>
        <taxon>Arachnida</taxon>
        <taxon>Acari</taxon>
        <taxon>Acariformes</taxon>
        <taxon>Sarcoptiformes</taxon>
        <taxon>Astigmata</taxon>
        <taxon>Glycyphagoidea</taxon>
        <taxon>Echimyopodidae</taxon>
        <taxon>Blomia</taxon>
    </lineage>
</organism>
<feature type="repeat" description="WD" evidence="4">
    <location>
        <begin position="373"/>
        <end position="414"/>
    </location>
</feature>
<evidence type="ECO:0000256" key="1">
    <source>
        <dbReference type="ARBA" id="ARBA00010226"/>
    </source>
</evidence>
<dbReference type="PANTHER" id="PTHR19858:SF0">
    <property type="entry name" value="PERIODIC TRYPTOPHAN PROTEIN 2 HOMOLOG"/>
    <property type="match status" value="1"/>
</dbReference>
<dbReference type="PROSITE" id="PS00678">
    <property type="entry name" value="WD_REPEATS_1"/>
    <property type="match status" value="2"/>
</dbReference>
<dbReference type="PROSITE" id="PS50294">
    <property type="entry name" value="WD_REPEATS_REGION"/>
    <property type="match status" value="2"/>
</dbReference>
<evidence type="ECO:0000313" key="7">
    <source>
        <dbReference type="Proteomes" id="UP001142055"/>
    </source>
</evidence>
<dbReference type="InterPro" id="IPR001680">
    <property type="entry name" value="WD40_rpt"/>
</dbReference>
<dbReference type="GO" id="GO:0032040">
    <property type="term" value="C:small-subunit processome"/>
    <property type="evidence" value="ECO:0007669"/>
    <property type="project" value="TreeGrafter"/>
</dbReference>
<evidence type="ECO:0000256" key="4">
    <source>
        <dbReference type="PROSITE-ProRule" id="PRU00221"/>
    </source>
</evidence>
<keyword evidence="7" id="KW-1185">Reference proteome</keyword>
<name>A0A9Q0RL47_BLOTA</name>
<dbReference type="InterPro" id="IPR007148">
    <property type="entry name" value="SSU_processome_Utp12"/>
</dbReference>
<dbReference type="SMART" id="SM00320">
    <property type="entry name" value="WD40"/>
    <property type="match status" value="9"/>
</dbReference>
<reference evidence="6" key="1">
    <citation type="submission" date="2022-12" db="EMBL/GenBank/DDBJ databases">
        <title>Genome assemblies of Blomia tropicalis.</title>
        <authorList>
            <person name="Cui Y."/>
        </authorList>
    </citation>
    <scope>NUCLEOTIDE SEQUENCE</scope>
    <source>
        <tissue evidence="6">Adult mites</tissue>
    </source>
</reference>
<dbReference type="InterPro" id="IPR015943">
    <property type="entry name" value="WD40/YVTN_repeat-like_dom_sf"/>
</dbReference>
<comment type="similarity">
    <text evidence="1">Belongs to the WD repeat PWP2 family.</text>
</comment>
<dbReference type="OMA" id="VYEWQSE"/>
<dbReference type="Pfam" id="PF00400">
    <property type="entry name" value="WD40"/>
    <property type="match status" value="4"/>
</dbReference>
<feature type="domain" description="Small-subunit processome Utp12" evidence="5">
    <location>
        <begin position="763"/>
        <end position="871"/>
    </location>
</feature>
<dbReference type="InterPro" id="IPR027145">
    <property type="entry name" value="PWP2"/>
</dbReference>
<evidence type="ECO:0000256" key="3">
    <source>
        <dbReference type="ARBA" id="ARBA00022737"/>
    </source>
</evidence>
<evidence type="ECO:0000313" key="6">
    <source>
        <dbReference type="EMBL" id="KAJ6219938.1"/>
    </source>
</evidence>
<dbReference type="InterPro" id="IPR036322">
    <property type="entry name" value="WD40_repeat_dom_sf"/>
</dbReference>
<evidence type="ECO:0000259" key="5">
    <source>
        <dbReference type="Pfam" id="PF04003"/>
    </source>
</evidence>
<dbReference type="EMBL" id="JAPWDV010000002">
    <property type="protein sequence ID" value="KAJ6219938.1"/>
    <property type="molecule type" value="Genomic_DNA"/>
</dbReference>
<dbReference type="GO" id="GO:0000028">
    <property type="term" value="P:ribosomal small subunit assembly"/>
    <property type="evidence" value="ECO:0007669"/>
    <property type="project" value="TreeGrafter"/>
</dbReference>
<feature type="repeat" description="WD" evidence="4">
    <location>
        <begin position="508"/>
        <end position="541"/>
    </location>
</feature>
<dbReference type="PANTHER" id="PTHR19858">
    <property type="entry name" value="WD40 REPEAT PROTEIN"/>
    <property type="match status" value="1"/>
</dbReference>
<dbReference type="SUPFAM" id="SSF50978">
    <property type="entry name" value="WD40 repeat-like"/>
    <property type="match status" value="2"/>
</dbReference>
<accession>A0A9Q0RL47</accession>
<dbReference type="Gene3D" id="2.130.10.10">
    <property type="entry name" value="YVTN repeat-like/Quinoprotein amine dehydrogenase"/>
    <property type="match status" value="3"/>
</dbReference>
<sequence>MKFSYKFNNILGSVYDKGNLVFFPNGTQLLSPCGNKVNIFDLINGRGSALPIEVQHNITCMALNPTASLLLIATEKAQLYMISMISEKILHRKDYKNIGQKIYDLQFSPDGKYYAVCGTSQINVYLTPGFAINGKGRVLSAFKIHQIIKPTYEESNSIAWNHSSQLLIITSKDYSIRIYPIDKNLTTITKPITLTAHNDIIIGAFFANDKLNPLNIYSIARTGQFFTWKSECSFNELISNTESIAEDEEAIKLNYKIEKKRYIFEELKDKDSLTRVSTYNYNCESKLMVIGFTNGAFMLYELPDSILIHSLQLSTKGPLTSISFNPNGQWIAIGSSVGTGTAHDVHTDVSTQTQLVVWEWQSESFILKQSGYSSSITNSYECIAYSPDASLIVTGGSDGRIKVWNMHSGFCLSTFATEHKGPVTGVEFAAGKNGKVFLSCSLDGTVKAFDLNRYRCFRTLAAPNESKPAQFICIAIDKIGGDFIAAGSHNFFEIFLWSLKTGRLLEILTGHEGPVSSIKFSPSNNTLYSCSWDNTARIWNLFEGPKCTREIIKLGADALDLAIRDDGNDGEQIGVGIEGKDDLGSARYQRDIVKDKHKHFSTICYSADGEFLIAGGKSKFVCIYNVKEKLLMKKFEISHNLSLDGFQDFISKRKIKEFDFNLELVKHRETNDGMAPIALPGVMKSDYADRELTPIISVYQIRFSPTMRAFSFVSTEGVLIYSLDKANIFDPFELDTSVTPIAMRRNLQMENYAEALMQSIKLNDKNFVREVVESTPINQINLIASTLPINYVEKLLQQMAHALETTTHIEFYMKWVTTLLSLHCTNLKANIIGSGADSLSSTLRHLQQAITRHYNDLANICEHNKYTLRFVPLLAKHSTSQTNVNDDEMLVDDEEID</sequence>
<dbReference type="Proteomes" id="UP001142055">
    <property type="component" value="Chromosome 2"/>
</dbReference>
<dbReference type="GO" id="GO:0034388">
    <property type="term" value="C:Pwp2p-containing subcomplex of 90S preribosome"/>
    <property type="evidence" value="ECO:0007669"/>
    <property type="project" value="TreeGrafter"/>
</dbReference>
<dbReference type="GO" id="GO:0000462">
    <property type="term" value="P:maturation of SSU-rRNA from tricistronic rRNA transcript (SSU-rRNA, 5.8S rRNA, LSU-rRNA)"/>
    <property type="evidence" value="ECO:0007669"/>
    <property type="project" value="TreeGrafter"/>
</dbReference>
<keyword evidence="3" id="KW-0677">Repeat</keyword>
<dbReference type="Pfam" id="PF04003">
    <property type="entry name" value="Utp12"/>
    <property type="match status" value="1"/>
</dbReference>
<dbReference type="PROSITE" id="PS50082">
    <property type="entry name" value="WD_REPEATS_2"/>
    <property type="match status" value="2"/>
</dbReference>
<dbReference type="InterPro" id="IPR019775">
    <property type="entry name" value="WD40_repeat_CS"/>
</dbReference>
<protein>
    <recommendedName>
        <fullName evidence="5">Small-subunit processome Utp12 domain-containing protein</fullName>
    </recommendedName>
</protein>